<proteinExistence type="predicted"/>
<dbReference type="GO" id="GO:0009535">
    <property type="term" value="C:chloroplast thylakoid membrane"/>
    <property type="evidence" value="ECO:0007669"/>
    <property type="project" value="TreeGrafter"/>
</dbReference>
<feature type="region of interest" description="Disordered" evidence="1">
    <location>
        <begin position="59"/>
        <end position="92"/>
    </location>
</feature>
<dbReference type="PANTHER" id="PTHR37752:SF1">
    <property type="entry name" value="OS02G0610700 PROTEIN"/>
    <property type="match status" value="1"/>
</dbReference>
<evidence type="ECO:0000313" key="2">
    <source>
        <dbReference type="EMBL" id="TXG53254.1"/>
    </source>
</evidence>
<evidence type="ECO:0000313" key="3">
    <source>
        <dbReference type="Proteomes" id="UP000323000"/>
    </source>
</evidence>
<dbReference type="AlphaFoldDB" id="A0A5C7H8K0"/>
<dbReference type="InterPro" id="IPR053091">
    <property type="entry name" value="PSII_Assembly/Photoprotect-Rel"/>
</dbReference>
<comment type="caution">
    <text evidence="2">The sequence shown here is derived from an EMBL/GenBank/DDBJ whole genome shotgun (WGS) entry which is preliminary data.</text>
</comment>
<dbReference type="SUPFAM" id="SSF103511">
    <property type="entry name" value="Chlorophyll a-b binding protein"/>
    <property type="match status" value="1"/>
</dbReference>
<feature type="compositionally biased region" description="Pro residues" evidence="1">
    <location>
        <begin position="64"/>
        <end position="88"/>
    </location>
</feature>
<dbReference type="OrthoDB" id="2019915at2759"/>
<dbReference type="Proteomes" id="UP000323000">
    <property type="component" value="Chromosome 10"/>
</dbReference>
<feature type="region of interest" description="Disordered" evidence="1">
    <location>
        <begin position="1"/>
        <end position="30"/>
    </location>
</feature>
<evidence type="ECO:0000256" key="1">
    <source>
        <dbReference type="SAM" id="MobiDB-lite"/>
    </source>
</evidence>
<reference evidence="3" key="1">
    <citation type="journal article" date="2019" name="Gigascience">
        <title>De novo genome assembly of the endangered Acer yangbiense, a plant species with extremely small populations endemic to Yunnan Province, China.</title>
        <authorList>
            <person name="Yang J."/>
            <person name="Wariss H.M."/>
            <person name="Tao L."/>
            <person name="Zhang R."/>
            <person name="Yun Q."/>
            <person name="Hollingsworth P."/>
            <person name="Dao Z."/>
            <person name="Luo G."/>
            <person name="Guo H."/>
            <person name="Ma Y."/>
            <person name="Sun W."/>
        </authorList>
    </citation>
    <scope>NUCLEOTIDE SEQUENCE [LARGE SCALE GENOMIC DNA]</scope>
    <source>
        <strain evidence="3">cv. Malutang</strain>
    </source>
</reference>
<gene>
    <name evidence="2" type="ORF">EZV62_022423</name>
</gene>
<feature type="compositionally biased region" description="Low complexity" evidence="1">
    <location>
        <begin position="14"/>
        <end position="30"/>
    </location>
</feature>
<dbReference type="PANTHER" id="PTHR37752">
    <property type="entry name" value="OS02G0610700 PROTEIN"/>
    <property type="match status" value="1"/>
</dbReference>
<accession>A0A5C7H8K0</accession>
<organism evidence="2 3">
    <name type="scientific">Acer yangbiense</name>
    <dbReference type="NCBI Taxonomy" id="1000413"/>
    <lineage>
        <taxon>Eukaryota</taxon>
        <taxon>Viridiplantae</taxon>
        <taxon>Streptophyta</taxon>
        <taxon>Embryophyta</taxon>
        <taxon>Tracheophyta</taxon>
        <taxon>Spermatophyta</taxon>
        <taxon>Magnoliopsida</taxon>
        <taxon>eudicotyledons</taxon>
        <taxon>Gunneridae</taxon>
        <taxon>Pentapetalae</taxon>
        <taxon>rosids</taxon>
        <taxon>malvids</taxon>
        <taxon>Sapindales</taxon>
        <taxon>Sapindaceae</taxon>
        <taxon>Hippocastanoideae</taxon>
        <taxon>Acereae</taxon>
        <taxon>Acer</taxon>
    </lineage>
</organism>
<protein>
    <recommendedName>
        <fullName evidence="4">Light-harvesting complex-like protein OHP2, chloroplastic</fullName>
    </recommendedName>
</protein>
<keyword evidence="3" id="KW-1185">Reference proteome</keyword>
<sequence>MSVASSIPSLKLPNTSTSCSSSSSSFVSSSSNSCVSYRFSRTTNPYAFTICCSQTEGPIRRPMAPSPPSVMKPVPPSPPQQQQPPKPKPASGVAIVEDKNGVTLEFQRLKAKELQDYFKQKKFEEANKAAPFFGFLPKNEISNGRYCLFLLFLWLFGFDELCKGRWAMFGFAVGMLTEYATGSDFVDQVKILFSNFGILDLE</sequence>
<name>A0A5C7H8K0_9ROSI</name>
<dbReference type="EMBL" id="VAHF01000010">
    <property type="protein sequence ID" value="TXG53254.1"/>
    <property type="molecule type" value="Genomic_DNA"/>
</dbReference>
<evidence type="ECO:0008006" key="4">
    <source>
        <dbReference type="Google" id="ProtNLM"/>
    </source>
</evidence>